<accession>A0ACC3B8F4</accession>
<organism evidence="1 2">
    <name type="scientific">Aspergillus melleus</name>
    <dbReference type="NCBI Taxonomy" id="138277"/>
    <lineage>
        <taxon>Eukaryota</taxon>
        <taxon>Fungi</taxon>
        <taxon>Dikarya</taxon>
        <taxon>Ascomycota</taxon>
        <taxon>Pezizomycotina</taxon>
        <taxon>Eurotiomycetes</taxon>
        <taxon>Eurotiomycetidae</taxon>
        <taxon>Eurotiales</taxon>
        <taxon>Aspergillaceae</taxon>
        <taxon>Aspergillus</taxon>
        <taxon>Aspergillus subgen. Circumdati</taxon>
    </lineage>
</organism>
<gene>
    <name evidence="1" type="ORF">N8T08_003032</name>
</gene>
<evidence type="ECO:0000313" key="1">
    <source>
        <dbReference type="EMBL" id="KAK1146602.1"/>
    </source>
</evidence>
<comment type="caution">
    <text evidence="1">The sequence shown here is derived from an EMBL/GenBank/DDBJ whole genome shotgun (WGS) entry which is preliminary data.</text>
</comment>
<sequence>MSLDNDSRIIGVQLGELFIRVFNIPREIDLRISRMVMEVIQQEYQIMVERPIEESTPVLVVIWGAERQSHPELK</sequence>
<dbReference type="Proteomes" id="UP001177260">
    <property type="component" value="Unassembled WGS sequence"/>
</dbReference>
<keyword evidence="2" id="KW-1185">Reference proteome</keyword>
<protein>
    <submittedName>
        <fullName evidence="1">Uncharacterized protein</fullName>
    </submittedName>
</protein>
<name>A0ACC3B8F4_9EURO</name>
<reference evidence="1 2" key="1">
    <citation type="journal article" date="2023" name="ACS Omega">
        <title>Identification of the Neoaspergillic Acid Biosynthesis Gene Cluster by Establishing an In Vitro CRISPR-Ribonucleoprotein Genetic System in Aspergillus melleus.</title>
        <authorList>
            <person name="Yuan B."/>
            <person name="Grau M.F."/>
            <person name="Murata R.M."/>
            <person name="Torok T."/>
            <person name="Venkateswaran K."/>
            <person name="Stajich J.E."/>
            <person name="Wang C.C.C."/>
        </authorList>
    </citation>
    <scope>NUCLEOTIDE SEQUENCE [LARGE SCALE GENOMIC DNA]</scope>
    <source>
        <strain evidence="1 2">IMV 1140</strain>
    </source>
</reference>
<dbReference type="EMBL" id="JAOPJF010000017">
    <property type="protein sequence ID" value="KAK1146602.1"/>
    <property type="molecule type" value="Genomic_DNA"/>
</dbReference>
<evidence type="ECO:0000313" key="2">
    <source>
        <dbReference type="Proteomes" id="UP001177260"/>
    </source>
</evidence>
<proteinExistence type="predicted"/>